<organism evidence="3 4">
    <name type="scientific">Roseococcus pinisoli</name>
    <dbReference type="NCBI Taxonomy" id="2835040"/>
    <lineage>
        <taxon>Bacteria</taxon>
        <taxon>Pseudomonadati</taxon>
        <taxon>Pseudomonadota</taxon>
        <taxon>Alphaproteobacteria</taxon>
        <taxon>Acetobacterales</taxon>
        <taxon>Roseomonadaceae</taxon>
        <taxon>Roseococcus</taxon>
    </lineage>
</organism>
<comment type="caution">
    <text evidence="3">The sequence shown here is derived from an EMBL/GenBank/DDBJ whole genome shotgun (WGS) entry which is preliminary data.</text>
</comment>
<protein>
    <submittedName>
        <fullName evidence="3">Tripartite tricarboxylate transporter substrate binding protein</fullName>
    </submittedName>
</protein>
<evidence type="ECO:0000256" key="1">
    <source>
        <dbReference type="ARBA" id="ARBA00006987"/>
    </source>
</evidence>
<dbReference type="EMBL" id="JAHCDA010000006">
    <property type="protein sequence ID" value="MBS7813667.1"/>
    <property type="molecule type" value="Genomic_DNA"/>
</dbReference>
<dbReference type="Proteomes" id="UP000766336">
    <property type="component" value="Unassembled WGS sequence"/>
</dbReference>
<dbReference type="PIRSF" id="PIRSF017082">
    <property type="entry name" value="YflP"/>
    <property type="match status" value="1"/>
</dbReference>
<comment type="similarity">
    <text evidence="1">Belongs to the UPF0065 (bug) family.</text>
</comment>
<dbReference type="InterPro" id="IPR042100">
    <property type="entry name" value="Bug_dom1"/>
</dbReference>
<keyword evidence="4" id="KW-1185">Reference proteome</keyword>
<feature type="signal peptide" evidence="2">
    <location>
        <begin position="1"/>
        <end position="25"/>
    </location>
</feature>
<dbReference type="RefSeq" id="WP_213672375.1">
    <property type="nucleotide sequence ID" value="NZ_JAHCDA010000006.1"/>
</dbReference>
<feature type="chain" id="PRO_5047448277" evidence="2">
    <location>
        <begin position="26"/>
        <end position="325"/>
    </location>
</feature>
<dbReference type="InterPro" id="IPR005064">
    <property type="entry name" value="BUG"/>
</dbReference>
<evidence type="ECO:0000313" key="4">
    <source>
        <dbReference type="Proteomes" id="UP000766336"/>
    </source>
</evidence>
<dbReference type="Gene3D" id="3.40.190.10">
    <property type="entry name" value="Periplasmic binding protein-like II"/>
    <property type="match status" value="1"/>
</dbReference>
<dbReference type="PANTHER" id="PTHR42928:SF5">
    <property type="entry name" value="BLR1237 PROTEIN"/>
    <property type="match status" value="1"/>
</dbReference>
<reference evidence="3 4" key="1">
    <citation type="submission" date="2021-05" db="EMBL/GenBank/DDBJ databases">
        <title>Roseococcus sp. XZZS9, whole genome shotgun sequencing project.</title>
        <authorList>
            <person name="Zhao G."/>
            <person name="Shen L."/>
        </authorList>
    </citation>
    <scope>NUCLEOTIDE SEQUENCE [LARGE SCALE GENOMIC DNA]</scope>
    <source>
        <strain evidence="3 4">XZZS9</strain>
    </source>
</reference>
<evidence type="ECO:0000256" key="2">
    <source>
        <dbReference type="SAM" id="SignalP"/>
    </source>
</evidence>
<gene>
    <name evidence="3" type="ORF">KHU32_22190</name>
</gene>
<accession>A0ABS5QKN3</accession>
<sequence length="325" mass="34021">MRRRQIATAALNLALLAAGSGAARAQGGSGPLTLIVPFPPGGIVDTIGRLLAHRVGQILNQATVVENRAGAGSAIGAAQVASSRPDGQTILFGGIPQAIIPSLQPNLQPSDPLAAFAAVGTTHTTPYILHVHRGLPVNTVQEFVAWAKARPGQINAATTGQGAGPHLTWELFSRTVGIQAEIIHHRGGVPAILDIQANRAQVMFSTALEAIQAQRAEQSRPIAVTSAERLAILPDLPTLAESGLPGFDVLSWGAWYAPAGSPAPVLARISAALEEALQDPAIRARFDDLGVTPAYEAPEASRARLASELNRWGRLIREARLQTTS</sequence>
<dbReference type="PANTHER" id="PTHR42928">
    <property type="entry name" value="TRICARBOXYLATE-BINDING PROTEIN"/>
    <property type="match status" value="1"/>
</dbReference>
<keyword evidence="2" id="KW-0732">Signal</keyword>
<name>A0ABS5QKN3_9PROT</name>
<dbReference type="Gene3D" id="3.40.190.150">
    <property type="entry name" value="Bordetella uptake gene, domain 1"/>
    <property type="match status" value="1"/>
</dbReference>
<proteinExistence type="inferred from homology"/>
<dbReference type="Pfam" id="PF03401">
    <property type="entry name" value="TctC"/>
    <property type="match status" value="1"/>
</dbReference>
<evidence type="ECO:0000313" key="3">
    <source>
        <dbReference type="EMBL" id="MBS7813667.1"/>
    </source>
</evidence>
<dbReference type="SUPFAM" id="SSF53850">
    <property type="entry name" value="Periplasmic binding protein-like II"/>
    <property type="match status" value="1"/>
</dbReference>